<name>A0ABZ1T0A2_9ACTN</name>
<feature type="compositionally biased region" description="Low complexity" evidence="1">
    <location>
        <begin position="12"/>
        <end position="24"/>
    </location>
</feature>
<evidence type="ECO:0000256" key="1">
    <source>
        <dbReference type="SAM" id="MobiDB-lite"/>
    </source>
</evidence>
<sequence>MIITFPPKRPSRSSTSESGISGRSSPREESGGFHKSSITRLLACLATALAVTAGLFVVQAPAASAAGITTDLGITSGGDVVAGGGKAFIAGDDQLLVVNANGTPNATIAGLSGALSLAIAPDDARLYAALRDSNEVAEIDTATLNIVRLISLAEYPCPTNLALSGRRLWVGYGCDGWDSGVVRLDLSGRTPRLTKVATTSSSPKERFSSAGRLSRSQHDRDARVFLMMWRSSW</sequence>
<dbReference type="RefSeq" id="WP_328710220.1">
    <property type="nucleotide sequence ID" value="NZ_CP108085.1"/>
</dbReference>
<dbReference type="InterPro" id="IPR011044">
    <property type="entry name" value="Quino_amine_DH_bsu"/>
</dbReference>
<dbReference type="InterPro" id="IPR015943">
    <property type="entry name" value="WD40/YVTN_repeat-like_dom_sf"/>
</dbReference>
<feature type="region of interest" description="Disordered" evidence="1">
    <location>
        <begin position="1"/>
        <end position="33"/>
    </location>
</feature>
<dbReference type="Gene3D" id="2.130.10.10">
    <property type="entry name" value="YVTN repeat-like/Quinoprotein amine dehydrogenase"/>
    <property type="match status" value="1"/>
</dbReference>
<protein>
    <recommendedName>
        <fullName evidence="4">YncE family protein</fullName>
    </recommendedName>
</protein>
<proteinExistence type="predicted"/>
<dbReference type="EMBL" id="CP108085">
    <property type="protein sequence ID" value="WUP77315.1"/>
    <property type="molecule type" value="Genomic_DNA"/>
</dbReference>
<evidence type="ECO:0008006" key="4">
    <source>
        <dbReference type="Google" id="ProtNLM"/>
    </source>
</evidence>
<dbReference type="SUPFAM" id="SSF50969">
    <property type="entry name" value="YVTN repeat-like/Quinoprotein amine dehydrogenase"/>
    <property type="match status" value="1"/>
</dbReference>
<keyword evidence="3" id="KW-1185">Reference proteome</keyword>
<reference evidence="2" key="1">
    <citation type="submission" date="2022-10" db="EMBL/GenBank/DDBJ databases">
        <title>The complete genomes of actinobacterial strains from the NBC collection.</title>
        <authorList>
            <person name="Joergensen T.S."/>
            <person name="Alvarez Arevalo M."/>
            <person name="Sterndorff E.B."/>
            <person name="Faurdal D."/>
            <person name="Vuksanovic O."/>
            <person name="Mourched A.-S."/>
            <person name="Charusanti P."/>
            <person name="Shaw S."/>
            <person name="Blin K."/>
            <person name="Weber T."/>
        </authorList>
    </citation>
    <scope>NUCLEOTIDE SEQUENCE</scope>
    <source>
        <strain evidence="2">NBC_00254</strain>
    </source>
</reference>
<organism evidence="2 3">
    <name type="scientific">Microbispora hainanensis</name>
    <dbReference type="NCBI Taxonomy" id="568844"/>
    <lineage>
        <taxon>Bacteria</taxon>
        <taxon>Bacillati</taxon>
        <taxon>Actinomycetota</taxon>
        <taxon>Actinomycetes</taxon>
        <taxon>Streptosporangiales</taxon>
        <taxon>Streptosporangiaceae</taxon>
        <taxon>Microbispora</taxon>
    </lineage>
</organism>
<evidence type="ECO:0000313" key="2">
    <source>
        <dbReference type="EMBL" id="WUP77315.1"/>
    </source>
</evidence>
<evidence type="ECO:0000313" key="3">
    <source>
        <dbReference type="Proteomes" id="UP001432011"/>
    </source>
</evidence>
<accession>A0ABZ1T0A2</accession>
<gene>
    <name evidence="2" type="ORF">OG913_09985</name>
</gene>
<dbReference type="Proteomes" id="UP001432011">
    <property type="component" value="Chromosome"/>
</dbReference>
<feature type="region of interest" description="Disordered" evidence="1">
    <location>
        <begin position="195"/>
        <end position="214"/>
    </location>
</feature>